<evidence type="ECO:0000256" key="2">
    <source>
        <dbReference type="ARBA" id="ARBA00023110"/>
    </source>
</evidence>
<dbReference type="InterPro" id="IPR029000">
    <property type="entry name" value="Cyclophilin-like_dom_sf"/>
</dbReference>
<dbReference type="EC" id="5.2.1.8" evidence="4"/>
<dbReference type="GO" id="GO:0016018">
    <property type="term" value="F:cyclosporin A binding"/>
    <property type="evidence" value="ECO:0007669"/>
    <property type="project" value="TreeGrafter"/>
</dbReference>
<evidence type="ECO:0000256" key="5">
    <source>
        <dbReference type="SAM" id="SignalP"/>
    </source>
</evidence>
<comment type="catalytic activity">
    <reaction evidence="1 4">
        <text>[protein]-peptidylproline (omega=180) = [protein]-peptidylproline (omega=0)</text>
        <dbReference type="Rhea" id="RHEA:16237"/>
        <dbReference type="Rhea" id="RHEA-COMP:10747"/>
        <dbReference type="Rhea" id="RHEA-COMP:10748"/>
        <dbReference type="ChEBI" id="CHEBI:83833"/>
        <dbReference type="ChEBI" id="CHEBI:83834"/>
        <dbReference type="EC" id="5.2.1.8"/>
    </reaction>
</comment>
<dbReference type="InterPro" id="IPR002130">
    <property type="entry name" value="Cyclophilin-type_PPIase_dom"/>
</dbReference>
<gene>
    <name evidence="7" type="ORF">BSTOLATCC_MIC224</name>
</gene>
<name>A0AAU9I7S0_9CILI</name>
<dbReference type="InterPro" id="IPR024936">
    <property type="entry name" value="Cyclophilin-type_PPIase"/>
</dbReference>
<evidence type="ECO:0000313" key="8">
    <source>
        <dbReference type="Proteomes" id="UP001162131"/>
    </source>
</evidence>
<comment type="function">
    <text evidence="4">PPIases accelerate the folding of proteins. It catalyzes the cis-trans isomerization of proline imidic peptide bonds in oligopeptides.</text>
</comment>
<dbReference type="PROSITE" id="PS50072">
    <property type="entry name" value="CSA_PPIASE_2"/>
    <property type="match status" value="1"/>
</dbReference>
<comment type="similarity">
    <text evidence="4">Belongs to the cyclophilin-type PPIase family.</text>
</comment>
<dbReference type="Gene3D" id="2.40.100.10">
    <property type="entry name" value="Cyclophilin-like"/>
    <property type="match status" value="1"/>
</dbReference>
<dbReference type="GO" id="GO:0003755">
    <property type="term" value="F:peptidyl-prolyl cis-trans isomerase activity"/>
    <property type="evidence" value="ECO:0007669"/>
    <property type="project" value="UniProtKB-UniRule"/>
</dbReference>
<comment type="caution">
    <text evidence="7">The sequence shown here is derived from an EMBL/GenBank/DDBJ whole genome shotgun (WGS) entry which is preliminary data.</text>
</comment>
<keyword evidence="3 4" id="KW-0413">Isomerase</keyword>
<dbReference type="SUPFAM" id="SSF50891">
    <property type="entry name" value="Cyclophilin-like"/>
    <property type="match status" value="1"/>
</dbReference>
<feature type="domain" description="PPIase cyclophilin-type" evidence="6">
    <location>
        <begin position="27"/>
        <end position="190"/>
    </location>
</feature>
<dbReference type="FunFam" id="2.40.100.10:FF:000013">
    <property type="entry name" value="Peptidyl-prolyl cis-trans isomerase"/>
    <property type="match status" value="1"/>
</dbReference>
<evidence type="ECO:0000259" key="6">
    <source>
        <dbReference type="PROSITE" id="PS50072"/>
    </source>
</evidence>
<dbReference type="Proteomes" id="UP001162131">
    <property type="component" value="Unassembled WGS sequence"/>
</dbReference>
<dbReference type="PRINTS" id="PR00153">
    <property type="entry name" value="CSAPPISMRASE"/>
</dbReference>
<evidence type="ECO:0000256" key="1">
    <source>
        <dbReference type="ARBA" id="ARBA00000971"/>
    </source>
</evidence>
<sequence length="194" mass="21158">MKILIFLSLACFGLALINHAVVTNKVFFDITIDGEEVGRITMGLYGKAVPKTVENFRGLCTGEFGLNADLVPMHYKGSILHRVIPDFIIQGGDYIKGDGTGGESIYGKKFMDENFDLSHEVPYLLSMSNSGPNSNASQFFITLDATTWLDFKHVVFGEVLDGVDVLKKIAAVGSQAGRTSKVVMIKNSGELKMN</sequence>
<evidence type="ECO:0000256" key="4">
    <source>
        <dbReference type="RuleBase" id="RU363019"/>
    </source>
</evidence>
<dbReference type="GO" id="GO:0005737">
    <property type="term" value="C:cytoplasm"/>
    <property type="evidence" value="ECO:0007669"/>
    <property type="project" value="TreeGrafter"/>
</dbReference>
<dbReference type="GO" id="GO:0006457">
    <property type="term" value="P:protein folding"/>
    <property type="evidence" value="ECO:0007669"/>
    <property type="project" value="TreeGrafter"/>
</dbReference>
<dbReference type="PANTHER" id="PTHR11071:SF561">
    <property type="entry name" value="PEPTIDYL-PROLYL CIS-TRANS ISOMERASE D-RELATED"/>
    <property type="match status" value="1"/>
</dbReference>
<keyword evidence="2 4" id="KW-0697">Rotamase</keyword>
<reference evidence="7" key="1">
    <citation type="submission" date="2021-09" db="EMBL/GenBank/DDBJ databases">
        <authorList>
            <consortium name="AG Swart"/>
            <person name="Singh M."/>
            <person name="Singh A."/>
            <person name="Seah K."/>
            <person name="Emmerich C."/>
        </authorList>
    </citation>
    <scope>NUCLEOTIDE SEQUENCE</scope>
    <source>
        <strain evidence="7">ATCC30299</strain>
    </source>
</reference>
<dbReference type="AlphaFoldDB" id="A0AAU9I7S0"/>
<dbReference type="PIRSF" id="PIRSF001467">
    <property type="entry name" value="Peptidylpro_ismrse"/>
    <property type="match status" value="1"/>
</dbReference>
<dbReference type="PANTHER" id="PTHR11071">
    <property type="entry name" value="PEPTIDYL-PROLYL CIS-TRANS ISOMERASE"/>
    <property type="match status" value="1"/>
</dbReference>
<evidence type="ECO:0000256" key="3">
    <source>
        <dbReference type="ARBA" id="ARBA00023235"/>
    </source>
</evidence>
<evidence type="ECO:0000313" key="7">
    <source>
        <dbReference type="EMBL" id="CAG9310010.1"/>
    </source>
</evidence>
<feature type="chain" id="PRO_5043504917" description="Peptidyl-prolyl cis-trans isomerase" evidence="5">
    <location>
        <begin position="16"/>
        <end position="194"/>
    </location>
</feature>
<dbReference type="Pfam" id="PF00160">
    <property type="entry name" value="Pro_isomerase"/>
    <property type="match status" value="1"/>
</dbReference>
<keyword evidence="5" id="KW-0732">Signal</keyword>
<dbReference type="EMBL" id="CAJZBQ010000001">
    <property type="protein sequence ID" value="CAG9310010.1"/>
    <property type="molecule type" value="Genomic_DNA"/>
</dbReference>
<organism evidence="7 8">
    <name type="scientific">Blepharisma stoltei</name>
    <dbReference type="NCBI Taxonomy" id="1481888"/>
    <lineage>
        <taxon>Eukaryota</taxon>
        <taxon>Sar</taxon>
        <taxon>Alveolata</taxon>
        <taxon>Ciliophora</taxon>
        <taxon>Postciliodesmatophora</taxon>
        <taxon>Heterotrichea</taxon>
        <taxon>Heterotrichida</taxon>
        <taxon>Blepharismidae</taxon>
        <taxon>Blepharisma</taxon>
    </lineage>
</organism>
<accession>A0AAU9I7S0</accession>
<protein>
    <recommendedName>
        <fullName evidence="4">Peptidyl-prolyl cis-trans isomerase</fullName>
        <shortName evidence="4">PPIase</shortName>
        <ecNumber evidence="4">5.2.1.8</ecNumber>
    </recommendedName>
</protein>
<proteinExistence type="inferred from homology"/>
<feature type="signal peptide" evidence="5">
    <location>
        <begin position="1"/>
        <end position="15"/>
    </location>
</feature>
<keyword evidence="8" id="KW-1185">Reference proteome</keyword>